<comment type="pathway">
    <text evidence="4">Carbohydrate metabolism; tricarboxylic acid cycle.</text>
</comment>
<evidence type="ECO:0000256" key="2">
    <source>
        <dbReference type="ARBA" id="ARBA00004050"/>
    </source>
</evidence>
<evidence type="ECO:0000256" key="14">
    <source>
        <dbReference type="ARBA" id="ARBA00023004"/>
    </source>
</evidence>
<feature type="transmembrane region" description="Helical" evidence="16">
    <location>
        <begin position="62"/>
        <end position="79"/>
    </location>
</feature>
<keyword evidence="9" id="KW-0349">Heme</keyword>
<evidence type="ECO:0000313" key="18">
    <source>
        <dbReference type="Proteomes" id="UP000199356"/>
    </source>
</evidence>
<dbReference type="AlphaFoldDB" id="A0A1I5PG42"/>
<evidence type="ECO:0000256" key="13">
    <source>
        <dbReference type="ARBA" id="ARBA00022989"/>
    </source>
</evidence>
<dbReference type="CDD" id="cd03495">
    <property type="entry name" value="SQR_TypeC_SdhD_like"/>
    <property type="match status" value="1"/>
</dbReference>
<evidence type="ECO:0000256" key="11">
    <source>
        <dbReference type="ARBA" id="ARBA00022723"/>
    </source>
</evidence>
<dbReference type="SUPFAM" id="SSF81343">
    <property type="entry name" value="Fumarate reductase respiratory complex transmembrane subunits"/>
    <property type="match status" value="1"/>
</dbReference>
<evidence type="ECO:0000256" key="8">
    <source>
        <dbReference type="ARBA" id="ARBA00022532"/>
    </source>
</evidence>
<proteinExistence type="predicted"/>
<keyword evidence="10 16" id="KW-0812">Transmembrane</keyword>
<comment type="cofactor">
    <cofactor evidence="1">
        <name>heme</name>
        <dbReference type="ChEBI" id="CHEBI:30413"/>
    </cofactor>
</comment>
<dbReference type="Proteomes" id="UP000199356">
    <property type="component" value="Unassembled WGS sequence"/>
</dbReference>
<evidence type="ECO:0000256" key="5">
    <source>
        <dbReference type="ARBA" id="ARBA00011558"/>
    </source>
</evidence>
<keyword evidence="18" id="KW-1185">Reference proteome</keyword>
<feature type="transmembrane region" description="Helical" evidence="16">
    <location>
        <begin position="21"/>
        <end position="42"/>
    </location>
</feature>
<keyword evidence="7" id="KW-0813">Transport</keyword>
<dbReference type="GO" id="GO:0046872">
    <property type="term" value="F:metal ion binding"/>
    <property type="evidence" value="ECO:0007669"/>
    <property type="project" value="UniProtKB-KW"/>
</dbReference>
<dbReference type="Gene3D" id="1.20.1300.10">
    <property type="entry name" value="Fumarate reductase/succinate dehydrogenase, transmembrane subunit"/>
    <property type="match status" value="1"/>
</dbReference>
<dbReference type="RefSeq" id="WP_093420239.1">
    <property type="nucleotide sequence ID" value="NZ_FOXA01000005.1"/>
</dbReference>
<evidence type="ECO:0000313" key="17">
    <source>
        <dbReference type="EMBL" id="SFP32827.1"/>
    </source>
</evidence>
<dbReference type="GO" id="GO:0016020">
    <property type="term" value="C:membrane"/>
    <property type="evidence" value="ECO:0007669"/>
    <property type="project" value="UniProtKB-SubCell"/>
</dbReference>
<dbReference type="NCBIfam" id="TIGR02968">
    <property type="entry name" value="succ_dehyd_anc"/>
    <property type="match status" value="1"/>
</dbReference>
<comment type="function">
    <text evidence="2">Membrane-anchoring subunit of succinate dehydrogenase (SDH).</text>
</comment>
<dbReference type="Pfam" id="PF01127">
    <property type="entry name" value="Sdh_cyt"/>
    <property type="match status" value="1"/>
</dbReference>
<evidence type="ECO:0000256" key="10">
    <source>
        <dbReference type="ARBA" id="ARBA00022692"/>
    </source>
</evidence>
<dbReference type="UniPathway" id="UPA00223"/>
<reference evidence="17 18" key="1">
    <citation type="submission" date="2016-10" db="EMBL/GenBank/DDBJ databases">
        <authorList>
            <person name="de Groot N.N."/>
        </authorList>
    </citation>
    <scope>NUCLEOTIDE SEQUENCE [LARGE SCALE GENOMIC DNA]</scope>
    <source>
        <strain evidence="17 18">DSM 19547</strain>
    </source>
</reference>
<dbReference type="EMBL" id="FOXA01000005">
    <property type="protein sequence ID" value="SFP32827.1"/>
    <property type="molecule type" value="Genomic_DNA"/>
</dbReference>
<accession>A0A1I5PG42</accession>
<evidence type="ECO:0000256" key="7">
    <source>
        <dbReference type="ARBA" id="ARBA00022448"/>
    </source>
</evidence>
<dbReference type="OrthoDB" id="9809280at2"/>
<keyword evidence="13 16" id="KW-1133">Transmembrane helix</keyword>
<dbReference type="InterPro" id="IPR014312">
    <property type="entry name" value="Succ_DH_anchor"/>
</dbReference>
<protein>
    <recommendedName>
        <fullName evidence="6">Succinate dehydrogenase hydrophobic membrane anchor subunit</fullName>
    </recommendedName>
</protein>
<evidence type="ECO:0000256" key="4">
    <source>
        <dbReference type="ARBA" id="ARBA00005163"/>
    </source>
</evidence>
<evidence type="ECO:0000256" key="16">
    <source>
        <dbReference type="SAM" id="Phobius"/>
    </source>
</evidence>
<evidence type="ECO:0000256" key="1">
    <source>
        <dbReference type="ARBA" id="ARBA00001971"/>
    </source>
</evidence>
<sequence length="123" mass="13221">MAYMTARKRATGMGSAKTGTSHFWNMTISSVALLVLVPLFVFTFGPMLGEPYPEVVAYFSRPFPAIVAALTLLVGFVHFKNGAQVMIEDYVQGLARKISIIAVICISYAAAATGLFAIARLAL</sequence>
<keyword evidence="14" id="KW-0408">Iron</keyword>
<keyword evidence="12" id="KW-0249">Electron transport</keyword>
<evidence type="ECO:0000256" key="12">
    <source>
        <dbReference type="ARBA" id="ARBA00022982"/>
    </source>
</evidence>
<gene>
    <name evidence="17" type="ORF">SAMN04488047_10582</name>
</gene>
<keyword evidence="11" id="KW-0479">Metal-binding</keyword>
<name>A0A1I5PG42_9RHOB</name>
<keyword evidence="15 16" id="KW-0472">Membrane</keyword>
<dbReference type="InterPro" id="IPR034804">
    <property type="entry name" value="SQR/QFR_C/D"/>
</dbReference>
<evidence type="ECO:0000256" key="6">
    <source>
        <dbReference type="ARBA" id="ARBA00019425"/>
    </source>
</evidence>
<organism evidence="17 18">
    <name type="scientific">Tranquillimonas alkanivorans</name>
    <dbReference type="NCBI Taxonomy" id="441119"/>
    <lineage>
        <taxon>Bacteria</taxon>
        <taxon>Pseudomonadati</taxon>
        <taxon>Pseudomonadota</taxon>
        <taxon>Alphaproteobacteria</taxon>
        <taxon>Rhodobacterales</taxon>
        <taxon>Roseobacteraceae</taxon>
        <taxon>Tranquillimonas</taxon>
    </lineage>
</organism>
<dbReference type="GO" id="GO:0006099">
    <property type="term" value="P:tricarboxylic acid cycle"/>
    <property type="evidence" value="ECO:0007669"/>
    <property type="project" value="UniProtKB-UniPathway"/>
</dbReference>
<dbReference type="InterPro" id="IPR000701">
    <property type="entry name" value="SuccDH_FuR_B_TM-su"/>
</dbReference>
<evidence type="ECO:0000256" key="15">
    <source>
        <dbReference type="ARBA" id="ARBA00023136"/>
    </source>
</evidence>
<comment type="subcellular location">
    <subcellularLocation>
        <location evidence="3">Membrane</location>
        <topology evidence="3">Multi-pass membrane protein</topology>
    </subcellularLocation>
</comment>
<dbReference type="GO" id="GO:0020037">
    <property type="term" value="F:heme binding"/>
    <property type="evidence" value="ECO:0007669"/>
    <property type="project" value="InterPro"/>
</dbReference>
<comment type="subunit">
    <text evidence="5">Part of an enzyme complex containing four subunits: a flavoprotein, an iron-sulfur protein, plus two membrane-anchoring proteins, SdhC and SdhD.</text>
</comment>
<keyword evidence="8" id="KW-0816">Tricarboxylic acid cycle</keyword>
<evidence type="ECO:0000256" key="9">
    <source>
        <dbReference type="ARBA" id="ARBA00022617"/>
    </source>
</evidence>
<feature type="transmembrane region" description="Helical" evidence="16">
    <location>
        <begin position="100"/>
        <end position="122"/>
    </location>
</feature>
<dbReference type="STRING" id="441119.SAMN04488047_10582"/>
<evidence type="ECO:0000256" key="3">
    <source>
        <dbReference type="ARBA" id="ARBA00004141"/>
    </source>
</evidence>